<dbReference type="Pfam" id="PF08534">
    <property type="entry name" value="Redoxin"/>
    <property type="match status" value="1"/>
</dbReference>
<evidence type="ECO:0000256" key="1">
    <source>
        <dbReference type="ARBA" id="ARBA00004196"/>
    </source>
</evidence>
<evidence type="ECO:0000256" key="4">
    <source>
        <dbReference type="ARBA" id="ARBA00023157"/>
    </source>
</evidence>
<dbReference type="InterPro" id="IPR004799">
    <property type="entry name" value="Periplasmic_diS_OxRdtase_DsbE"/>
</dbReference>
<dbReference type="EMBL" id="UOFZ01000127">
    <property type="protein sequence ID" value="VAX13595.1"/>
    <property type="molecule type" value="Genomic_DNA"/>
</dbReference>
<sequence length="177" mass="20273">MARFLIPLGLFIALAVFLGIGLTKDPKLVPSPLINKRAPAFELPRLFKPEQKISEKEFIGKVSIFNVWASWCGACRQEHPFMMRLAREKVVTIFGLNYKDTQEDAKRWLTEYGGNPYTAIAFDKSGRTGIDWGVYGVPETFIVDKKGRIRYKQVGPLYPQVWQEKLLPIIKKLQAEK</sequence>
<gene>
    <name evidence="7" type="ORF">MNBD_GAMMA24-1621</name>
</gene>
<proteinExistence type="inferred from homology"/>
<keyword evidence="5" id="KW-0676">Redox-active center</keyword>
<dbReference type="Gene3D" id="3.40.30.10">
    <property type="entry name" value="Glutaredoxin"/>
    <property type="match status" value="1"/>
</dbReference>
<name>A0A3B1C4I3_9ZZZZ</name>
<dbReference type="InterPro" id="IPR013740">
    <property type="entry name" value="Redoxin"/>
</dbReference>
<comment type="similarity">
    <text evidence="2">Belongs to the thioredoxin family. DsbE subfamily.</text>
</comment>
<dbReference type="InterPro" id="IPR050553">
    <property type="entry name" value="Thioredoxin_ResA/DsbE_sf"/>
</dbReference>
<keyword evidence="3" id="KW-0201">Cytochrome c-type biogenesis</keyword>
<comment type="subcellular location">
    <subcellularLocation>
        <location evidence="1">Cell envelope</location>
    </subcellularLocation>
</comment>
<protein>
    <submittedName>
        <fullName evidence="7">Cytochrome c-type biogenesis protein CcmG/DsbE, thiol:disulfide oxidoreductase</fullName>
    </submittedName>
</protein>
<evidence type="ECO:0000256" key="5">
    <source>
        <dbReference type="ARBA" id="ARBA00023284"/>
    </source>
</evidence>
<dbReference type="PROSITE" id="PS51352">
    <property type="entry name" value="THIOREDOXIN_2"/>
    <property type="match status" value="1"/>
</dbReference>
<dbReference type="PANTHER" id="PTHR42852:SF6">
    <property type="entry name" value="THIOL:DISULFIDE INTERCHANGE PROTEIN DSBE"/>
    <property type="match status" value="1"/>
</dbReference>
<dbReference type="PANTHER" id="PTHR42852">
    <property type="entry name" value="THIOL:DISULFIDE INTERCHANGE PROTEIN DSBE"/>
    <property type="match status" value="1"/>
</dbReference>
<keyword evidence="4" id="KW-1015">Disulfide bond</keyword>
<dbReference type="CDD" id="cd03010">
    <property type="entry name" value="TlpA_like_DsbE"/>
    <property type="match status" value="1"/>
</dbReference>
<dbReference type="NCBIfam" id="TIGR00385">
    <property type="entry name" value="dsbE"/>
    <property type="match status" value="1"/>
</dbReference>
<dbReference type="SUPFAM" id="SSF52833">
    <property type="entry name" value="Thioredoxin-like"/>
    <property type="match status" value="1"/>
</dbReference>
<accession>A0A3B1C4I3</accession>
<dbReference type="InterPro" id="IPR036249">
    <property type="entry name" value="Thioredoxin-like_sf"/>
</dbReference>
<dbReference type="InterPro" id="IPR013766">
    <property type="entry name" value="Thioredoxin_domain"/>
</dbReference>
<evidence type="ECO:0000259" key="6">
    <source>
        <dbReference type="PROSITE" id="PS51352"/>
    </source>
</evidence>
<dbReference type="GO" id="GO:0030288">
    <property type="term" value="C:outer membrane-bounded periplasmic space"/>
    <property type="evidence" value="ECO:0007669"/>
    <property type="project" value="InterPro"/>
</dbReference>
<dbReference type="GO" id="GO:0017004">
    <property type="term" value="P:cytochrome complex assembly"/>
    <property type="evidence" value="ECO:0007669"/>
    <property type="project" value="UniProtKB-KW"/>
</dbReference>
<evidence type="ECO:0000313" key="7">
    <source>
        <dbReference type="EMBL" id="VAX13595.1"/>
    </source>
</evidence>
<evidence type="ECO:0000256" key="3">
    <source>
        <dbReference type="ARBA" id="ARBA00022748"/>
    </source>
</evidence>
<dbReference type="GO" id="GO:0015036">
    <property type="term" value="F:disulfide oxidoreductase activity"/>
    <property type="evidence" value="ECO:0007669"/>
    <property type="project" value="InterPro"/>
</dbReference>
<reference evidence="7" key="1">
    <citation type="submission" date="2018-06" db="EMBL/GenBank/DDBJ databases">
        <authorList>
            <person name="Zhirakovskaya E."/>
        </authorList>
    </citation>
    <scope>NUCLEOTIDE SEQUENCE</scope>
</reference>
<evidence type="ECO:0000256" key="2">
    <source>
        <dbReference type="ARBA" id="ARBA00007758"/>
    </source>
</evidence>
<dbReference type="AlphaFoldDB" id="A0A3B1C4I3"/>
<organism evidence="7">
    <name type="scientific">hydrothermal vent metagenome</name>
    <dbReference type="NCBI Taxonomy" id="652676"/>
    <lineage>
        <taxon>unclassified sequences</taxon>
        <taxon>metagenomes</taxon>
        <taxon>ecological metagenomes</taxon>
    </lineage>
</organism>
<feature type="domain" description="Thioredoxin" evidence="6">
    <location>
        <begin position="32"/>
        <end position="175"/>
    </location>
</feature>